<dbReference type="EMBL" id="JBHSMF010000006">
    <property type="protein sequence ID" value="MFC5497584.1"/>
    <property type="molecule type" value="Genomic_DNA"/>
</dbReference>
<sequence>MGKKVMLVTGASRGIGAAIALLAGQSGYRVGVNYLRSEAAAHAVVQQIRDGGAEAVALQADVGQLAQVERMFAELDAAFGQLDVLVNNAGVLANFRVDAVDESNVADMFRANVFSMYFCSREAVRRMSTAHGGRGGAIVNMSSVAARLGGLGGGAAYAASKGAIDSFNLALAKEVGTEGIRVNAIRPGLISTDMHEVHGGIAKMEQMARTAVPLGRAGSAAEVAQVALWLASEAASYVHGTVVDVAGGR</sequence>
<evidence type="ECO:0000256" key="1">
    <source>
        <dbReference type="ARBA" id="ARBA00006484"/>
    </source>
</evidence>
<dbReference type="Gene3D" id="3.40.50.720">
    <property type="entry name" value="NAD(P)-binding Rossmann-like Domain"/>
    <property type="match status" value="1"/>
</dbReference>
<evidence type="ECO:0000313" key="4">
    <source>
        <dbReference type="Proteomes" id="UP001596037"/>
    </source>
</evidence>
<name>A0ABW0NCF1_9BURK</name>
<dbReference type="Proteomes" id="UP001596037">
    <property type="component" value="Unassembled WGS sequence"/>
</dbReference>
<dbReference type="CDD" id="cd05233">
    <property type="entry name" value="SDR_c"/>
    <property type="match status" value="1"/>
</dbReference>
<dbReference type="PANTHER" id="PTHR43639">
    <property type="entry name" value="OXIDOREDUCTASE, SHORT-CHAIN DEHYDROGENASE/REDUCTASE FAMILY (AFU_ORTHOLOGUE AFUA_5G02870)"/>
    <property type="match status" value="1"/>
</dbReference>
<evidence type="ECO:0000313" key="3">
    <source>
        <dbReference type="EMBL" id="MFC5497584.1"/>
    </source>
</evidence>
<organism evidence="3 4">
    <name type="scientific">Caenimonas terrae</name>
    <dbReference type="NCBI Taxonomy" id="696074"/>
    <lineage>
        <taxon>Bacteria</taxon>
        <taxon>Pseudomonadati</taxon>
        <taxon>Pseudomonadota</taxon>
        <taxon>Betaproteobacteria</taxon>
        <taxon>Burkholderiales</taxon>
        <taxon>Comamonadaceae</taxon>
        <taxon>Caenimonas</taxon>
    </lineage>
</organism>
<proteinExistence type="inferred from homology"/>
<dbReference type="PRINTS" id="PR00080">
    <property type="entry name" value="SDRFAMILY"/>
</dbReference>
<gene>
    <name evidence="3" type="ORF">ACFPOE_08575</name>
</gene>
<dbReference type="PANTHER" id="PTHR43639:SF1">
    <property type="entry name" value="SHORT-CHAIN DEHYDROGENASE_REDUCTASE FAMILY PROTEIN"/>
    <property type="match status" value="1"/>
</dbReference>
<dbReference type="Pfam" id="PF13561">
    <property type="entry name" value="adh_short_C2"/>
    <property type="match status" value="1"/>
</dbReference>
<protein>
    <submittedName>
        <fullName evidence="3">SDR family oxidoreductase</fullName>
    </submittedName>
</protein>
<dbReference type="RefSeq" id="WP_376849666.1">
    <property type="nucleotide sequence ID" value="NZ_JBHSMF010000006.1"/>
</dbReference>
<comment type="caution">
    <text evidence="3">The sequence shown here is derived from an EMBL/GenBank/DDBJ whole genome shotgun (WGS) entry which is preliminary data.</text>
</comment>
<dbReference type="InterPro" id="IPR020904">
    <property type="entry name" value="Sc_DH/Rdtase_CS"/>
</dbReference>
<dbReference type="PROSITE" id="PS00061">
    <property type="entry name" value="ADH_SHORT"/>
    <property type="match status" value="1"/>
</dbReference>
<keyword evidence="2" id="KW-0560">Oxidoreductase</keyword>
<dbReference type="InterPro" id="IPR002347">
    <property type="entry name" value="SDR_fam"/>
</dbReference>
<dbReference type="PRINTS" id="PR00081">
    <property type="entry name" value="GDHRDH"/>
</dbReference>
<dbReference type="SUPFAM" id="SSF51735">
    <property type="entry name" value="NAD(P)-binding Rossmann-fold domains"/>
    <property type="match status" value="1"/>
</dbReference>
<reference evidence="4" key="1">
    <citation type="journal article" date="2019" name="Int. J. Syst. Evol. Microbiol.">
        <title>The Global Catalogue of Microorganisms (GCM) 10K type strain sequencing project: providing services to taxonomists for standard genome sequencing and annotation.</title>
        <authorList>
            <consortium name="The Broad Institute Genomics Platform"/>
            <consortium name="The Broad Institute Genome Sequencing Center for Infectious Disease"/>
            <person name="Wu L."/>
            <person name="Ma J."/>
        </authorList>
    </citation>
    <scope>NUCLEOTIDE SEQUENCE [LARGE SCALE GENOMIC DNA]</scope>
    <source>
        <strain evidence="4">CCUG 57401</strain>
    </source>
</reference>
<accession>A0ABW0NCF1</accession>
<keyword evidence="4" id="KW-1185">Reference proteome</keyword>
<evidence type="ECO:0000256" key="2">
    <source>
        <dbReference type="ARBA" id="ARBA00023002"/>
    </source>
</evidence>
<dbReference type="InterPro" id="IPR036291">
    <property type="entry name" value="NAD(P)-bd_dom_sf"/>
</dbReference>
<comment type="similarity">
    <text evidence="1">Belongs to the short-chain dehydrogenases/reductases (SDR) family.</text>
</comment>